<name>A0A1G6PU94_9BACL</name>
<evidence type="ECO:0000313" key="1">
    <source>
        <dbReference type="EMBL" id="SDC83780.1"/>
    </source>
</evidence>
<keyword evidence="2" id="KW-1185">Reference proteome</keyword>
<gene>
    <name evidence="1" type="ORF">SAMN04488112_11848</name>
</gene>
<dbReference type="STRING" id="1236220.SAMN04488112_11848"/>
<accession>A0A1G6PU94</accession>
<proteinExistence type="predicted"/>
<protein>
    <submittedName>
        <fullName evidence="1">Uncharacterized protein</fullName>
    </submittedName>
</protein>
<dbReference type="Proteomes" id="UP000199387">
    <property type="component" value="Unassembled WGS sequence"/>
</dbReference>
<organism evidence="1 2">
    <name type="scientific">Melghirimyces thermohalophilus</name>
    <dbReference type="NCBI Taxonomy" id="1236220"/>
    <lineage>
        <taxon>Bacteria</taxon>
        <taxon>Bacillati</taxon>
        <taxon>Bacillota</taxon>
        <taxon>Bacilli</taxon>
        <taxon>Bacillales</taxon>
        <taxon>Thermoactinomycetaceae</taxon>
        <taxon>Melghirimyces</taxon>
    </lineage>
</organism>
<sequence>MFNILPTPNRDLIEHPLIITHVLLFLLQDVCFCHKKGRLFLQAVLLYTFFPIEDISIFEHTLIFLVLKNPGEVVI</sequence>
<dbReference type="AlphaFoldDB" id="A0A1G6PU94"/>
<reference evidence="1 2" key="1">
    <citation type="submission" date="2016-10" db="EMBL/GenBank/DDBJ databases">
        <authorList>
            <person name="de Groot N.N."/>
        </authorList>
    </citation>
    <scope>NUCLEOTIDE SEQUENCE [LARGE SCALE GENOMIC DNA]</scope>
    <source>
        <strain evidence="1 2">DSM 45514</strain>
    </source>
</reference>
<evidence type="ECO:0000313" key="2">
    <source>
        <dbReference type="Proteomes" id="UP000199387"/>
    </source>
</evidence>
<dbReference type="EMBL" id="FMZA01000018">
    <property type="protein sequence ID" value="SDC83780.1"/>
    <property type="molecule type" value="Genomic_DNA"/>
</dbReference>